<gene>
    <name evidence="2" type="ORF">B0J12DRAFT_530840</name>
</gene>
<feature type="compositionally biased region" description="Basic and acidic residues" evidence="1">
    <location>
        <begin position="52"/>
        <end position="84"/>
    </location>
</feature>
<dbReference type="Proteomes" id="UP000774617">
    <property type="component" value="Unassembled WGS sequence"/>
</dbReference>
<name>A0ABQ8GIP8_9PEZI</name>
<evidence type="ECO:0000256" key="1">
    <source>
        <dbReference type="SAM" id="MobiDB-lite"/>
    </source>
</evidence>
<keyword evidence="3" id="KW-1185">Reference proteome</keyword>
<feature type="compositionally biased region" description="Basic and acidic residues" evidence="1">
    <location>
        <begin position="15"/>
        <end position="44"/>
    </location>
</feature>
<reference evidence="2 3" key="1">
    <citation type="journal article" date="2021" name="Nat. Commun.">
        <title>Genetic determinants of endophytism in the Arabidopsis root mycobiome.</title>
        <authorList>
            <person name="Mesny F."/>
            <person name="Miyauchi S."/>
            <person name="Thiergart T."/>
            <person name="Pickel B."/>
            <person name="Atanasova L."/>
            <person name="Karlsson M."/>
            <person name="Huettel B."/>
            <person name="Barry K.W."/>
            <person name="Haridas S."/>
            <person name="Chen C."/>
            <person name="Bauer D."/>
            <person name="Andreopoulos W."/>
            <person name="Pangilinan J."/>
            <person name="LaButti K."/>
            <person name="Riley R."/>
            <person name="Lipzen A."/>
            <person name="Clum A."/>
            <person name="Drula E."/>
            <person name="Henrissat B."/>
            <person name="Kohler A."/>
            <person name="Grigoriev I.V."/>
            <person name="Martin F.M."/>
            <person name="Hacquard S."/>
        </authorList>
    </citation>
    <scope>NUCLEOTIDE SEQUENCE [LARGE SCALE GENOMIC DNA]</scope>
    <source>
        <strain evidence="2 3">MPI-SDFR-AT-0080</strain>
    </source>
</reference>
<proteinExistence type="predicted"/>
<feature type="non-terminal residue" evidence="2">
    <location>
        <position position="1"/>
    </location>
</feature>
<feature type="non-terminal residue" evidence="2">
    <location>
        <position position="84"/>
    </location>
</feature>
<accession>A0ABQ8GIP8</accession>
<evidence type="ECO:0000313" key="3">
    <source>
        <dbReference type="Proteomes" id="UP000774617"/>
    </source>
</evidence>
<protein>
    <submittedName>
        <fullName evidence="2">Uncharacterized protein</fullName>
    </submittedName>
</protein>
<comment type="caution">
    <text evidence="2">The sequence shown here is derived from an EMBL/GenBank/DDBJ whole genome shotgun (WGS) entry which is preliminary data.</text>
</comment>
<sequence length="84" mass="9509">RAFSAAPQLCLKEDKVRTGEEAEAVKQEQLQKQREGKGHWHEDLASNSEVNVKADREAGQIGDHGQHMEELKQMGKEKREKGDL</sequence>
<organism evidence="2 3">
    <name type="scientific">Macrophomina phaseolina</name>
    <dbReference type="NCBI Taxonomy" id="35725"/>
    <lineage>
        <taxon>Eukaryota</taxon>
        <taxon>Fungi</taxon>
        <taxon>Dikarya</taxon>
        <taxon>Ascomycota</taxon>
        <taxon>Pezizomycotina</taxon>
        <taxon>Dothideomycetes</taxon>
        <taxon>Dothideomycetes incertae sedis</taxon>
        <taxon>Botryosphaeriales</taxon>
        <taxon>Botryosphaeriaceae</taxon>
        <taxon>Macrophomina</taxon>
    </lineage>
</organism>
<feature type="region of interest" description="Disordered" evidence="1">
    <location>
        <begin position="15"/>
        <end position="84"/>
    </location>
</feature>
<evidence type="ECO:0000313" key="2">
    <source>
        <dbReference type="EMBL" id="KAH7056910.1"/>
    </source>
</evidence>
<dbReference type="EMBL" id="JAGTJR010000007">
    <property type="protein sequence ID" value="KAH7056910.1"/>
    <property type="molecule type" value="Genomic_DNA"/>
</dbReference>